<dbReference type="Gene3D" id="1.10.260.40">
    <property type="entry name" value="lambda repressor-like DNA-binding domains"/>
    <property type="match status" value="1"/>
</dbReference>
<dbReference type="InterPro" id="IPR010982">
    <property type="entry name" value="Lambda_DNA-bd_dom_sf"/>
</dbReference>
<dbReference type="Pfam" id="PF13377">
    <property type="entry name" value="Peripla_BP_3"/>
    <property type="match status" value="1"/>
</dbReference>
<dbReference type="InterPro" id="IPR028082">
    <property type="entry name" value="Peripla_BP_I"/>
</dbReference>
<name>A0A3D9ZSY6_9ACTN</name>
<feature type="domain" description="HTH lacI-type" evidence="5">
    <location>
        <begin position="4"/>
        <end position="58"/>
    </location>
</feature>
<proteinExistence type="predicted"/>
<feature type="region of interest" description="Disordered" evidence="4">
    <location>
        <begin position="332"/>
        <end position="367"/>
    </location>
</feature>
<reference evidence="6 7" key="1">
    <citation type="submission" date="2018-08" db="EMBL/GenBank/DDBJ databases">
        <title>Sequencing the genomes of 1000 actinobacteria strains.</title>
        <authorList>
            <person name="Klenk H.-P."/>
        </authorList>
    </citation>
    <scope>NUCLEOTIDE SEQUENCE [LARGE SCALE GENOMIC DNA]</scope>
    <source>
        <strain evidence="6 7">DSM 44099</strain>
    </source>
</reference>
<keyword evidence="1" id="KW-0805">Transcription regulation</keyword>
<dbReference type="Pfam" id="PF00356">
    <property type="entry name" value="LacI"/>
    <property type="match status" value="1"/>
</dbReference>
<dbReference type="InterPro" id="IPR000843">
    <property type="entry name" value="HTH_LacI"/>
</dbReference>
<comment type="caution">
    <text evidence="6">The sequence shown here is derived from an EMBL/GenBank/DDBJ whole genome shotgun (WGS) entry which is preliminary data.</text>
</comment>
<dbReference type="RefSeq" id="WP_170216051.1">
    <property type="nucleotide sequence ID" value="NZ_BONB01000056.1"/>
</dbReference>
<keyword evidence="7" id="KW-1185">Reference proteome</keyword>
<evidence type="ECO:0000256" key="3">
    <source>
        <dbReference type="ARBA" id="ARBA00023163"/>
    </source>
</evidence>
<evidence type="ECO:0000313" key="6">
    <source>
        <dbReference type="EMBL" id="REG00020.1"/>
    </source>
</evidence>
<keyword evidence="3" id="KW-0804">Transcription</keyword>
<dbReference type="PANTHER" id="PTHR30146:SF109">
    <property type="entry name" value="HTH-TYPE TRANSCRIPTIONAL REGULATOR GALS"/>
    <property type="match status" value="1"/>
</dbReference>
<organism evidence="6 7">
    <name type="scientific">Asanoa ferruginea</name>
    <dbReference type="NCBI Taxonomy" id="53367"/>
    <lineage>
        <taxon>Bacteria</taxon>
        <taxon>Bacillati</taxon>
        <taxon>Actinomycetota</taxon>
        <taxon>Actinomycetes</taxon>
        <taxon>Micromonosporales</taxon>
        <taxon>Micromonosporaceae</taxon>
        <taxon>Asanoa</taxon>
    </lineage>
</organism>
<dbReference type="AlphaFoldDB" id="A0A3D9ZSY6"/>
<protein>
    <submittedName>
        <fullName evidence="6">LacI family transcriptional regulator</fullName>
    </submittedName>
</protein>
<dbReference type="SUPFAM" id="SSF47413">
    <property type="entry name" value="lambda repressor-like DNA-binding domains"/>
    <property type="match status" value="1"/>
</dbReference>
<dbReference type="GO" id="GO:0000976">
    <property type="term" value="F:transcription cis-regulatory region binding"/>
    <property type="evidence" value="ECO:0007669"/>
    <property type="project" value="TreeGrafter"/>
</dbReference>
<dbReference type="CDD" id="cd01392">
    <property type="entry name" value="HTH_LacI"/>
    <property type="match status" value="1"/>
</dbReference>
<dbReference type="PROSITE" id="PS50932">
    <property type="entry name" value="HTH_LACI_2"/>
    <property type="match status" value="1"/>
</dbReference>
<dbReference type="InterPro" id="IPR046335">
    <property type="entry name" value="LacI/GalR-like_sensor"/>
</dbReference>
<evidence type="ECO:0000256" key="4">
    <source>
        <dbReference type="SAM" id="MobiDB-lite"/>
    </source>
</evidence>
<dbReference type="Proteomes" id="UP000256913">
    <property type="component" value="Unassembled WGS sequence"/>
</dbReference>
<evidence type="ECO:0000256" key="1">
    <source>
        <dbReference type="ARBA" id="ARBA00023015"/>
    </source>
</evidence>
<dbReference type="PANTHER" id="PTHR30146">
    <property type="entry name" value="LACI-RELATED TRANSCRIPTIONAL REPRESSOR"/>
    <property type="match status" value="1"/>
</dbReference>
<accession>A0A3D9ZSY6</accession>
<dbReference type="SUPFAM" id="SSF53822">
    <property type="entry name" value="Periplasmic binding protein-like I"/>
    <property type="match status" value="1"/>
</dbReference>
<dbReference type="CDD" id="cd06267">
    <property type="entry name" value="PBP1_LacI_sugar_binding-like"/>
    <property type="match status" value="1"/>
</dbReference>
<dbReference type="Gene3D" id="3.40.50.2300">
    <property type="match status" value="2"/>
</dbReference>
<evidence type="ECO:0000313" key="7">
    <source>
        <dbReference type="Proteomes" id="UP000256913"/>
    </source>
</evidence>
<dbReference type="EMBL" id="QUMQ01000001">
    <property type="protein sequence ID" value="REG00020.1"/>
    <property type="molecule type" value="Genomic_DNA"/>
</dbReference>
<dbReference type="GO" id="GO:0003700">
    <property type="term" value="F:DNA-binding transcription factor activity"/>
    <property type="evidence" value="ECO:0007669"/>
    <property type="project" value="TreeGrafter"/>
</dbReference>
<keyword evidence="2" id="KW-0238">DNA-binding</keyword>
<feature type="compositionally biased region" description="Basic residues" evidence="4">
    <location>
        <begin position="334"/>
        <end position="343"/>
    </location>
</feature>
<gene>
    <name evidence="6" type="ORF">DFJ67_6066</name>
</gene>
<dbReference type="SMART" id="SM00354">
    <property type="entry name" value="HTH_LACI"/>
    <property type="match status" value="1"/>
</dbReference>
<evidence type="ECO:0000259" key="5">
    <source>
        <dbReference type="PROSITE" id="PS50932"/>
    </source>
</evidence>
<feature type="compositionally biased region" description="Low complexity" evidence="4">
    <location>
        <begin position="344"/>
        <end position="354"/>
    </location>
</feature>
<evidence type="ECO:0000256" key="2">
    <source>
        <dbReference type="ARBA" id="ARBA00023125"/>
    </source>
</evidence>
<sequence length="367" mass="39444">MPKLTIRDIAQLAGLSKSTVSLVLNNSPKVDPATRDRVLEVMRSHNYTPSTAATALAKGRTPFIGMIVPGLTWHMVAAVNWGVASVIEQSPYEIILYTSTNEKDYSSLVERIRASGLSAGLLVVTHDQPLDPLEKLHRAGLPVVLVNTLGTPSTLPSVQADNYEGTRTALRHLAELGHTRIACVQGLMAYECCQERYRGYLDGLSNAGIEADPELTVDGSFHPPTIRERVTELLARRDRPTAIVAQNDNTAYAVMQAVIDCGLRVPQDVSVVGFDDIASSADTHPPLTTVRQPFPEMGKAAARLLLETIDGATGDAGPVRMSTSLIVRESTARAAKKPFRKARPPAAGPDAAPRTWSGLGPNVSRTS</sequence>